<name>A0A370BS42_ASPNG</name>
<proteinExistence type="predicted"/>
<dbReference type="InterPro" id="IPR032710">
    <property type="entry name" value="NTF2-like_dom_sf"/>
</dbReference>
<dbReference type="AlphaFoldDB" id="A0A370BS42"/>
<dbReference type="Gene3D" id="3.10.450.50">
    <property type="match status" value="2"/>
</dbReference>
<reference evidence="1 2" key="1">
    <citation type="submission" date="2018-07" db="EMBL/GenBank/DDBJ databases">
        <title>Section-level genome sequencing of Aspergillus section Nigri to investigate inter- and intra-species variation.</title>
        <authorList>
            <consortium name="DOE Joint Genome Institute"/>
            <person name="Vesth T.C."/>
            <person name="Nybo J.L."/>
            <person name="Theobald S."/>
            <person name="Frisvad J.C."/>
            <person name="Larsen T.O."/>
            <person name="Nielsen K.F."/>
            <person name="Hoof J.B."/>
            <person name="Brandl J."/>
            <person name="Salamov A."/>
            <person name="Riley R."/>
            <person name="Gladden J.M."/>
            <person name="Phatale P."/>
            <person name="Nielsen M.T."/>
            <person name="Lyhne E.K."/>
            <person name="Kogle M.E."/>
            <person name="Strasser K."/>
            <person name="McDonnell E."/>
            <person name="Barry K."/>
            <person name="Clum A."/>
            <person name="Chen C."/>
            <person name="Nolan M."/>
            <person name="Sandor L."/>
            <person name="Kuo A."/>
            <person name="Lipzen A."/>
            <person name="Hainaut M."/>
            <person name="Drula E."/>
            <person name="Tsang A."/>
            <person name="Magnuson J.K."/>
            <person name="Henrissat B."/>
            <person name="Wiebenga A."/>
            <person name="Simmons B.A."/>
            <person name="Makela M.R."/>
            <person name="De vries R.P."/>
            <person name="Grigoriev I.V."/>
            <person name="Mortensen U.H."/>
            <person name="Baker S.E."/>
            <person name="Andersen M.R."/>
        </authorList>
    </citation>
    <scope>NUCLEOTIDE SEQUENCE [LARGE SCALE GENOMIC DNA]</scope>
    <source>
        <strain evidence="1 2">ATCC 13496</strain>
    </source>
</reference>
<sequence>MPYLTHNEILSIFGELGKVPRGYESFFNHVDDNVHWEITGQSALSGVWRSKSQFLDNVWLPIVRLISDPGPIFEIASPESITSNKEGWLSIELKTKNTRTKLGNRIYRQHYCWHCKFNATRKIIQVRSFFDTSLAEAILLDEKYRQEALAILPSDGKHTALERPKMGPAYPLIPFDPAYKRFLNEFYLLMDAPNEHERYIQCFTPDATVLMRGKEVHGREGILTLRKALWNPTKQCTHRLKQVFPYGPNSNVAMVHGTHDCVFKDGSVKTGDWAARCHFVMRDRVYLSRYQIYMAGDTARKPKANF</sequence>
<protein>
    <recommendedName>
        <fullName evidence="3">SnoaL-like domain-containing protein</fullName>
    </recommendedName>
</protein>
<gene>
    <name evidence="1" type="ORF">M747DRAFT_317287</name>
</gene>
<organism evidence="1 2">
    <name type="scientific">Aspergillus niger ATCC 13496</name>
    <dbReference type="NCBI Taxonomy" id="1353008"/>
    <lineage>
        <taxon>Eukaryota</taxon>
        <taxon>Fungi</taxon>
        <taxon>Dikarya</taxon>
        <taxon>Ascomycota</taxon>
        <taxon>Pezizomycotina</taxon>
        <taxon>Eurotiomycetes</taxon>
        <taxon>Eurotiomycetidae</taxon>
        <taxon>Eurotiales</taxon>
        <taxon>Aspergillaceae</taxon>
        <taxon>Aspergillus</taxon>
        <taxon>Aspergillus subgen. Circumdati</taxon>
    </lineage>
</organism>
<dbReference type="VEuPathDB" id="FungiDB:M747DRAFT_317287"/>
<accession>A0A370BS42</accession>
<dbReference type="SUPFAM" id="SSF54427">
    <property type="entry name" value="NTF2-like"/>
    <property type="match status" value="2"/>
</dbReference>
<evidence type="ECO:0000313" key="2">
    <source>
        <dbReference type="Proteomes" id="UP000253845"/>
    </source>
</evidence>
<dbReference type="Proteomes" id="UP000253845">
    <property type="component" value="Unassembled WGS sequence"/>
</dbReference>
<evidence type="ECO:0008006" key="3">
    <source>
        <dbReference type="Google" id="ProtNLM"/>
    </source>
</evidence>
<evidence type="ECO:0000313" key="1">
    <source>
        <dbReference type="EMBL" id="RDH17218.1"/>
    </source>
</evidence>
<dbReference type="EMBL" id="KZ851932">
    <property type="protein sequence ID" value="RDH17218.1"/>
    <property type="molecule type" value="Genomic_DNA"/>
</dbReference>